<comment type="subunit">
    <text evidence="7">Interacts with poly(A) polymerase catalytic subunit OPG063. Interacts with OPG109 and OPG123; these interactions might help linking transcription to capping and polyadenylation.</text>
</comment>
<dbReference type="Pfam" id="PF01358">
    <property type="entry name" value="PARP_regulatory"/>
    <property type="match status" value="1"/>
</dbReference>
<dbReference type="Gene3D" id="3.40.50.150">
    <property type="entry name" value="Vaccinia Virus protein VP39"/>
    <property type="match status" value="1"/>
</dbReference>
<evidence type="ECO:0000256" key="8">
    <source>
        <dbReference type="SAM" id="MobiDB-lite"/>
    </source>
</evidence>
<keyword evidence="5" id="KW-0648">Protein biosynthesis</keyword>
<name>A0A7S3D3R6_9EUKA</name>
<protein>
    <recommendedName>
        <fullName evidence="3">Cap-specific mRNA (nucleoside-2'-O-)-methyltransferase</fullName>
        <ecNumber evidence="2">2.1.1.57</ecNumber>
    </recommendedName>
</protein>
<feature type="compositionally biased region" description="Basic residues" evidence="8">
    <location>
        <begin position="1"/>
        <end position="14"/>
    </location>
</feature>
<dbReference type="EMBL" id="HBIB01012054">
    <property type="protein sequence ID" value="CAE0245668.1"/>
    <property type="molecule type" value="Transcribed_RNA"/>
</dbReference>
<gene>
    <name evidence="9" type="ORF">PBIL07802_LOCUS7850</name>
</gene>
<dbReference type="GO" id="GO:0004483">
    <property type="term" value="F:methyltransferase cap1 activity"/>
    <property type="evidence" value="ECO:0007669"/>
    <property type="project" value="UniProtKB-EC"/>
</dbReference>
<dbReference type="AlphaFoldDB" id="A0A7S3D3R6"/>
<evidence type="ECO:0000313" key="9">
    <source>
        <dbReference type="EMBL" id="CAE0245668.1"/>
    </source>
</evidence>
<organism evidence="9">
    <name type="scientific">Palpitomonas bilix</name>
    <dbReference type="NCBI Taxonomy" id="652834"/>
    <lineage>
        <taxon>Eukaryota</taxon>
        <taxon>Eukaryota incertae sedis</taxon>
    </lineage>
</organism>
<feature type="region of interest" description="Disordered" evidence="8">
    <location>
        <begin position="1"/>
        <end position="48"/>
    </location>
</feature>
<evidence type="ECO:0000256" key="1">
    <source>
        <dbReference type="ARBA" id="ARBA00004328"/>
    </source>
</evidence>
<evidence type="ECO:0000256" key="3">
    <source>
        <dbReference type="ARBA" id="ARBA00015701"/>
    </source>
</evidence>
<keyword evidence="4" id="KW-0251">Elongation factor</keyword>
<dbReference type="GO" id="GO:0006370">
    <property type="term" value="P:7-methylguanosine mRNA capping"/>
    <property type="evidence" value="ECO:0007669"/>
    <property type="project" value="InterPro"/>
</dbReference>
<comment type="subcellular location">
    <subcellularLocation>
        <location evidence="1">Virion</location>
    </subcellularLocation>
</comment>
<dbReference type="GO" id="GO:0003746">
    <property type="term" value="F:translation elongation factor activity"/>
    <property type="evidence" value="ECO:0007669"/>
    <property type="project" value="UniProtKB-KW"/>
</dbReference>
<evidence type="ECO:0000256" key="4">
    <source>
        <dbReference type="ARBA" id="ARBA00022768"/>
    </source>
</evidence>
<dbReference type="PROSITE" id="PS51612">
    <property type="entry name" value="SAM_MT_2O_PK"/>
    <property type="match status" value="1"/>
</dbReference>
<evidence type="ECO:0000256" key="6">
    <source>
        <dbReference type="ARBA" id="ARBA00034661"/>
    </source>
</evidence>
<reference evidence="9" key="1">
    <citation type="submission" date="2021-01" db="EMBL/GenBank/DDBJ databases">
        <authorList>
            <person name="Corre E."/>
            <person name="Pelletier E."/>
            <person name="Niang G."/>
            <person name="Scheremetjew M."/>
            <person name="Finn R."/>
            <person name="Kale V."/>
            <person name="Holt S."/>
            <person name="Cochrane G."/>
            <person name="Meng A."/>
            <person name="Brown T."/>
            <person name="Cohen L."/>
        </authorList>
    </citation>
    <scope>NUCLEOTIDE SEQUENCE</scope>
    <source>
        <strain evidence="9">NIES-2562</strain>
    </source>
</reference>
<dbReference type="SUPFAM" id="SSF53335">
    <property type="entry name" value="S-adenosyl-L-methionine-dependent methyltransferases"/>
    <property type="match status" value="1"/>
</dbReference>
<dbReference type="InterPro" id="IPR029063">
    <property type="entry name" value="SAM-dependent_MTases_sf"/>
</dbReference>
<evidence type="ECO:0000256" key="7">
    <source>
        <dbReference type="ARBA" id="ARBA00046511"/>
    </source>
</evidence>
<accession>A0A7S3D3R6</accession>
<dbReference type="InterPro" id="IPR025804">
    <property type="entry name" value="Pox/kineto_cap_MeTfrase"/>
</dbReference>
<evidence type="ECO:0000256" key="2">
    <source>
        <dbReference type="ARBA" id="ARBA00011923"/>
    </source>
</evidence>
<dbReference type="InterPro" id="IPR000176">
    <property type="entry name" value="mRNA_MeTrfase-like"/>
</dbReference>
<evidence type="ECO:0000256" key="5">
    <source>
        <dbReference type="ARBA" id="ARBA00022917"/>
    </source>
</evidence>
<comment type="function">
    <text evidence="6">Displays methyltransferase, positive regulation of the poly(A) polymerase and transcription elongation activities. Involved in the modification of both mRNA ends and in intermediate and late gene positive transcription elongation. At the mRNAs 5' end, methylates the ribose 2' OH group of the first transcribed nucleotide, thereby producing a 2'-O-methylpurine cap. At the 3' end, functions as a processivity factor which stimulates the activity of the viral poly(A) polymerase OPG063 that creates mRNA's poly(A) tail. In the presence of OPG102, OPG063 does not dissociate from the RNA allowing tail elongation to around 250 adenylates.</text>
</comment>
<feature type="compositionally biased region" description="Basic and acidic residues" evidence="8">
    <location>
        <begin position="15"/>
        <end position="31"/>
    </location>
</feature>
<dbReference type="CDD" id="cd20760">
    <property type="entry name" value="capping_2-OMTase_Mimiviridae"/>
    <property type="match status" value="1"/>
</dbReference>
<proteinExistence type="predicted"/>
<sequence length="756" mass="85069">MGKKRGKSTHRRRQGPYDRHCHAGRNGDHPRSTHSGATHQSKAGGESGDLRQHLRNRARWHSDDEQSSLSASGEDAVRLAISKALETKKPLPVHIANKIIDSYGHLEQARGSALRVKSEGELKRVLHLDAPRMKYRRRRGEVKSVVHWGQRKLMLSEIEFLTLHASPGITCVYAGAAPGTHLGLLSDMFPEVNFVLIDPSDFSVKPTPRICIRQEFMTHKVAEEFAGKDILFVSDIRSADFKILSETEVEEAVSRDMTWQKEWHLIMKPKAAMYKFRLPWVEGSTEYLEGDVYLPVWGPQTTTETRLIVTSCNLRSWDHKLYEEQMFFFNNVARTEYFEHDVESDGLCHCYDCTAEVVVLRQYVVAFLEPCLKVIGQRCREEVEASADEHRQRETLLVEKMIDVITVGCGGGGRSGRSLGSWKKRKGFDTKLFDVENFKLVKVEDSETAALKRKIHSTAQDFLQTVLAQATPLMWSCIGEPVMEDIEWDGGRRGELGIGTDVPPGCIVDIWLWNYLEELLGDHDKALNVENGDHARCSSQDKEGGKVKDKEVQLQQDQVEKGGEMGSMMSVDVEEEGRIEVCTNGNTASPSISEKGLDAVVDPTADVGCFVWSRRRKRRFIEKIFPAVLDDAVDDCDSKRILVVVFKSSSAYAVSCRKGELYASKISLFCEPRLTQTVFCAHWKMGEDDEGSVVRQFHVVKVLAIGGVPAYKEQREVGCEDCVSPEDKVVEELLMGGAVQQHVLEMLGIHKVMKGE</sequence>
<dbReference type="EC" id="2.1.1.57" evidence="2"/>